<dbReference type="AlphaFoldDB" id="W9C208"/>
<dbReference type="GO" id="GO:0008236">
    <property type="term" value="F:serine-type peptidase activity"/>
    <property type="evidence" value="ECO:0007669"/>
    <property type="project" value="InterPro"/>
</dbReference>
<name>W9C208_SCLBF</name>
<dbReference type="GO" id="GO:0006508">
    <property type="term" value="P:proteolysis"/>
    <property type="evidence" value="ECO:0007669"/>
    <property type="project" value="InterPro"/>
</dbReference>
<protein>
    <recommendedName>
        <fullName evidence="3">Tail specific protease domain-containing protein</fullName>
    </recommendedName>
</protein>
<sequence>MRLLALVSTSVLVNLAAAATSEVTGCAAIADVFKSFRSAHPTATNRPTFNASVALQCLESVPLDVQRSSDFVDFVEPYWQFQSTLAYLKDPPADYPLPGADMLGGLAEIKENINSGYYANQWDGSFTSGGYLYGFSADVLKYTFANGTVVTARTQASTSVNFTSISSGQDLFNAVDPPKTESITSSSSVSDSRQSTKTKTAVRSITALAGYPEPIVMHPDGYVSGYFLQDTMTAILVMQGFVDPYETDDDAALKQQRVISEFLAECKKAKMEYLIVDVQANGGGDVFSGYDAFKQIFPAIEPFGASRYRATPLVNYMGTIFSGAGTWNEEDPNTLIYGDNFTAELRYNLSDIVTMSQSAGINVTGYLSNNDPPPAVFNASNIVMLMDGGCGSTCAIFAEMMKAQGGVRSVSVGGRPQPGPQQGVCGSKGTQVFNFNGIASHIEALPDAQASYLQKGLPLPDYPPAEYIPNIKAKASLGSTSTLMSGGRFNLRNSMHDGDETFTPLQFQYEAANCRLFYTKDDIYNITGLWTRVQSVVWRGQPCVAGSAITDDDTMPPGAYDTVPFGASALPNVELPARPGLVPIGKGVKSWASESGSREESAQKAFVWAIWNGLQ</sequence>
<keyword evidence="5" id="KW-1185">Reference proteome</keyword>
<dbReference type="InterPro" id="IPR005151">
    <property type="entry name" value="Tail-specific_protease"/>
</dbReference>
<dbReference type="InterPro" id="IPR029045">
    <property type="entry name" value="ClpP/crotonase-like_dom_sf"/>
</dbReference>
<dbReference type="HOGENOM" id="CLU_014251_1_1_1"/>
<dbReference type="Pfam" id="PF03572">
    <property type="entry name" value="Peptidase_S41"/>
    <property type="match status" value="1"/>
</dbReference>
<evidence type="ECO:0000256" key="1">
    <source>
        <dbReference type="SAM" id="MobiDB-lite"/>
    </source>
</evidence>
<feature type="region of interest" description="Disordered" evidence="1">
    <location>
        <begin position="176"/>
        <end position="197"/>
    </location>
</feature>
<feature type="signal peptide" evidence="2">
    <location>
        <begin position="1"/>
        <end position="18"/>
    </location>
</feature>
<dbReference type="PANTHER" id="PTHR37049">
    <property type="entry name" value="PEPTIDASE S41 FAMILY PROTEIN"/>
    <property type="match status" value="1"/>
</dbReference>
<reference evidence="4 5" key="1">
    <citation type="journal article" date="2014" name="Genome Announc.">
        <title>Draft genome sequence of Sclerotinia borealis, a psychrophilic plant pathogenic fungus.</title>
        <authorList>
            <person name="Mardanov A.V."/>
            <person name="Beletsky A.V."/>
            <person name="Kadnikov V.V."/>
            <person name="Ignatov A.N."/>
            <person name="Ravin N.V."/>
        </authorList>
    </citation>
    <scope>NUCLEOTIDE SEQUENCE [LARGE SCALE GENOMIC DNA]</scope>
    <source>
        <strain evidence="5">F-4157</strain>
    </source>
</reference>
<keyword evidence="2" id="KW-0732">Signal</keyword>
<dbReference type="STRING" id="1432307.W9C208"/>
<gene>
    <name evidence="4" type="ORF">SBOR_8826</name>
</gene>
<accession>W9C208</accession>
<evidence type="ECO:0000313" key="4">
    <source>
        <dbReference type="EMBL" id="ESZ90797.1"/>
    </source>
</evidence>
<dbReference type="InterPro" id="IPR052766">
    <property type="entry name" value="S41A_metabolite_peptidase"/>
</dbReference>
<dbReference type="Gene3D" id="3.90.226.10">
    <property type="entry name" value="2-enoyl-CoA Hydratase, Chain A, domain 1"/>
    <property type="match status" value="1"/>
</dbReference>
<feature type="domain" description="Tail specific protease" evidence="3">
    <location>
        <begin position="254"/>
        <end position="407"/>
    </location>
</feature>
<evidence type="ECO:0000256" key="2">
    <source>
        <dbReference type="SAM" id="SignalP"/>
    </source>
</evidence>
<evidence type="ECO:0000313" key="5">
    <source>
        <dbReference type="Proteomes" id="UP000019487"/>
    </source>
</evidence>
<proteinExistence type="predicted"/>
<organism evidence="4 5">
    <name type="scientific">Sclerotinia borealis (strain F-4128)</name>
    <dbReference type="NCBI Taxonomy" id="1432307"/>
    <lineage>
        <taxon>Eukaryota</taxon>
        <taxon>Fungi</taxon>
        <taxon>Dikarya</taxon>
        <taxon>Ascomycota</taxon>
        <taxon>Pezizomycotina</taxon>
        <taxon>Leotiomycetes</taxon>
        <taxon>Helotiales</taxon>
        <taxon>Sclerotiniaceae</taxon>
        <taxon>Sclerotinia</taxon>
    </lineage>
</organism>
<evidence type="ECO:0000259" key="3">
    <source>
        <dbReference type="Pfam" id="PF03572"/>
    </source>
</evidence>
<dbReference type="EMBL" id="AYSA01000575">
    <property type="protein sequence ID" value="ESZ90797.1"/>
    <property type="molecule type" value="Genomic_DNA"/>
</dbReference>
<dbReference type="Proteomes" id="UP000019487">
    <property type="component" value="Unassembled WGS sequence"/>
</dbReference>
<comment type="caution">
    <text evidence="4">The sequence shown here is derived from an EMBL/GenBank/DDBJ whole genome shotgun (WGS) entry which is preliminary data.</text>
</comment>
<dbReference type="PANTHER" id="PTHR37049:SF4">
    <property type="entry name" value="RHODANESE DOMAIN-CONTAINING PROTEIN"/>
    <property type="match status" value="1"/>
</dbReference>
<feature type="compositionally biased region" description="Low complexity" evidence="1">
    <location>
        <begin position="180"/>
        <end position="197"/>
    </location>
</feature>
<feature type="chain" id="PRO_5004918210" description="Tail specific protease domain-containing protein" evidence="2">
    <location>
        <begin position="19"/>
        <end position="615"/>
    </location>
</feature>
<dbReference type="OrthoDB" id="3534988at2759"/>
<dbReference type="SUPFAM" id="SSF52096">
    <property type="entry name" value="ClpP/crotonase"/>
    <property type="match status" value="1"/>
</dbReference>